<evidence type="ECO:0000259" key="1">
    <source>
        <dbReference type="Pfam" id="PF03724"/>
    </source>
</evidence>
<keyword evidence="4" id="KW-1185">Reference proteome</keyword>
<dbReference type="Proteomes" id="UP000251571">
    <property type="component" value="Unassembled WGS sequence"/>
</dbReference>
<dbReference type="EMBL" id="UETC01000023">
    <property type="protein sequence ID" value="SSA51684.1"/>
    <property type="molecule type" value="Genomic_DNA"/>
</dbReference>
<gene>
    <name evidence="2" type="ORF">BCF38_12335</name>
    <name evidence="3" type="ORF">SAMN05421539_12335</name>
</gene>
<evidence type="ECO:0000313" key="3">
    <source>
        <dbReference type="EMBL" id="SSA51684.1"/>
    </source>
</evidence>
<evidence type="ECO:0000313" key="2">
    <source>
        <dbReference type="EMBL" id="PWJ10525.1"/>
    </source>
</evidence>
<dbReference type="EMBL" id="QGDJ01000023">
    <property type="protein sequence ID" value="PWJ10525.1"/>
    <property type="molecule type" value="Genomic_DNA"/>
</dbReference>
<reference evidence="3 5" key="1">
    <citation type="submission" date="2016-10" db="EMBL/GenBank/DDBJ databases">
        <authorList>
            <person name="Cai Z."/>
        </authorList>
    </citation>
    <scope>NUCLEOTIDE SEQUENCE [LARGE SCALE GENOMIC DNA]</scope>
    <source>
        <strain evidence="3 5">DSM 25227</strain>
    </source>
</reference>
<feature type="domain" description="DUF306" evidence="1">
    <location>
        <begin position="1"/>
        <end position="43"/>
    </location>
</feature>
<dbReference type="Proteomes" id="UP000245839">
    <property type="component" value="Unassembled WGS sequence"/>
</dbReference>
<proteinExistence type="predicted"/>
<dbReference type="InterPro" id="IPR038670">
    <property type="entry name" value="HslJ-like_sf"/>
</dbReference>
<dbReference type="Pfam" id="PF03724">
    <property type="entry name" value="META"/>
    <property type="match status" value="1"/>
</dbReference>
<evidence type="ECO:0000313" key="5">
    <source>
        <dbReference type="Proteomes" id="UP000251571"/>
    </source>
</evidence>
<reference evidence="2 4" key="2">
    <citation type="submission" date="2018-03" db="EMBL/GenBank/DDBJ databases">
        <title>Genomic Encyclopedia of Archaeal and Bacterial Type Strains, Phase II (KMG-II): from individual species to whole genera.</title>
        <authorList>
            <person name="Goeker M."/>
        </authorList>
    </citation>
    <scope>NUCLEOTIDE SEQUENCE [LARGE SCALE GENOMIC DNA]</scope>
    <source>
        <strain evidence="2 4">DSM 25227</strain>
    </source>
</reference>
<dbReference type="Gene3D" id="2.40.128.270">
    <property type="match status" value="1"/>
</dbReference>
<name>A0A2Y9B557_9RHOB</name>
<sequence>MACPDEIEAQERRFLDALAQVSDYVLYGAGLVMEDFDGRAVLHLFETPE</sequence>
<accession>A0A2Y9B557</accession>
<organism evidence="3 5">
    <name type="scientific">Jannaschia seohaensis</name>
    <dbReference type="NCBI Taxonomy" id="475081"/>
    <lineage>
        <taxon>Bacteria</taxon>
        <taxon>Pseudomonadati</taxon>
        <taxon>Pseudomonadota</taxon>
        <taxon>Alphaproteobacteria</taxon>
        <taxon>Rhodobacterales</taxon>
        <taxon>Roseobacteraceae</taxon>
        <taxon>Jannaschia</taxon>
    </lineage>
</organism>
<evidence type="ECO:0000313" key="4">
    <source>
        <dbReference type="Proteomes" id="UP000245839"/>
    </source>
</evidence>
<protein>
    <submittedName>
        <fullName evidence="3">META domain-containing protein</fullName>
    </submittedName>
</protein>
<dbReference type="InterPro" id="IPR005184">
    <property type="entry name" value="DUF306_Meta_HslJ"/>
</dbReference>
<dbReference type="AlphaFoldDB" id="A0A2Y9B557"/>